<feature type="transmembrane region" description="Helical" evidence="1">
    <location>
        <begin position="76"/>
        <end position="94"/>
    </location>
</feature>
<evidence type="ECO:0000256" key="1">
    <source>
        <dbReference type="SAM" id="Phobius"/>
    </source>
</evidence>
<comment type="caution">
    <text evidence="2">The sequence shown here is derived from an EMBL/GenBank/DDBJ whole genome shotgun (WGS) entry which is preliminary data.</text>
</comment>
<dbReference type="EMBL" id="NEVU01000003">
    <property type="protein sequence ID" value="OZI71054.1"/>
    <property type="molecule type" value="Genomic_DNA"/>
</dbReference>
<feature type="transmembrane region" description="Helical" evidence="1">
    <location>
        <begin position="52"/>
        <end position="69"/>
    </location>
</feature>
<proteinExistence type="predicted"/>
<evidence type="ECO:0000313" key="3">
    <source>
        <dbReference type="Proteomes" id="UP000216429"/>
    </source>
</evidence>
<feature type="transmembrane region" description="Helical" evidence="1">
    <location>
        <begin position="114"/>
        <end position="143"/>
    </location>
</feature>
<keyword evidence="1" id="KW-0472">Membrane</keyword>
<organism evidence="2 3">
    <name type="scientific">Bordetella genomosp. 12</name>
    <dbReference type="NCBI Taxonomy" id="463035"/>
    <lineage>
        <taxon>Bacteria</taxon>
        <taxon>Pseudomonadati</taxon>
        <taxon>Pseudomonadota</taxon>
        <taxon>Betaproteobacteria</taxon>
        <taxon>Burkholderiales</taxon>
        <taxon>Alcaligenaceae</taxon>
        <taxon>Bordetella</taxon>
    </lineage>
</organism>
<keyword evidence="1" id="KW-1133">Transmembrane helix</keyword>
<dbReference type="Proteomes" id="UP000216429">
    <property type="component" value="Unassembled WGS sequence"/>
</dbReference>
<name>A0A261VA68_9BORD</name>
<keyword evidence="1" id="KW-0812">Transmembrane</keyword>
<sequence>MLSCKLRIVRGMVPKLNPSPVAWPLGLTCSVMVFAAVWMLSQPGMPLFDARLSAVSAAWLGGLALAALAYRWRLVFGLWVHAALAVCVWTRLLAGLDDYRAQVAALLDFGGLQAWAADVLPLLTLALLASLTLAMMTMFTFWLRACRKAV</sequence>
<keyword evidence="3" id="KW-1185">Reference proteome</keyword>
<feature type="transmembrane region" description="Helical" evidence="1">
    <location>
        <begin position="21"/>
        <end position="40"/>
    </location>
</feature>
<gene>
    <name evidence="2" type="ORF">CAL22_14295</name>
</gene>
<reference evidence="3" key="1">
    <citation type="submission" date="2017-05" db="EMBL/GenBank/DDBJ databases">
        <title>Complete and WGS of Bordetella genogroups.</title>
        <authorList>
            <person name="Spilker T."/>
            <person name="Lipuma J."/>
        </authorList>
    </citation>
    <scope>NUCLEOTIDE SEQUENCE [LARGE SCALE GENOMIC DNA]</scope>
    <source>
        <strain evidence="3">AU6712</strain>
    </source>
</reference>
<protein>
    <submittedName>
        <fullName evidence="2">Uncharacterized protein</fullName>
    </submittedName>
</protein>
<evidence type="ECO:0000313" key="2">
    <source>
        <dbReference type="EMBL" id="OZI71054.1"/>
    </source>
</evidence>
<accession>A0A261VA68</accession>
<dbReference type="AlphaFoldDB" id="A0A261VA68"/>